<evidence type="ECO:0000256" key="3">
    <source>
        <dbReference type="ARBA" id="ARBA00023125"/>
    </source>
</evidence>
<dbReference type="InterPro" id="IPR005119">
    <property type="entry name" value="LysR_subst-bd"/>
</dbReference>
<dbReference type="InterPro" id="IPR050176">
    <property type="entry name" value="LTTR"/>
</dbReference>
<dbReference type="Gene3D" id="1.10.10.10">
    <property type="entry name" value="Winged helix-like DNA-binding domain superfamily/Winged helix DNA-binding domain"/>
    <property type="match status" value="1"/>
</dbReference>
<evidence type="ECO:0000259" key="5">
    <source>
        <dbReference type="PROSITE" id="PS50931"/>
    </source>
</evidence>
<keyword evidence="2" id="KW-0805">Transcription regulation</keyword>
<proteinExistence type="inferred from homology"/>
<dbReference type="SUPFAM" id="SSF53850">
    <property type="entry name" value="Periplasmic binding protein-like II"/>
    <property type="match status" value="1"/>
</dbReference>
<dbReference type="PROSITE" id="PS50931">
    <property type="entry name" value="HTH_LYSR"/>
    <property type="match status" value="1"/>
</dbReference>
<dbReference type="RefSeq" id="WP_114811071.1">
    <property type="nucleotide sequence ID" value="NZ_CP139965.1"/>
</dbReference>
<feature type="domain" description="HTH lysR-type" evidence="5">
    <location>
        <begin position="4"/>
        <end position="61"/>
    </location>
</feature>
<evidence type="ECO:0000256" key="2">
    <source>
        <dbReference type="ARBA" id="ARBA00023015"/>
    </source>
</evidence>
<keyword evidence="7" id="KW-1185">Reference proteome</keyword>
<dbReference type="EMBL" id="CP139965">
    <property type="protein sequence ID" value="WQD80458.1"/>
    <property type="molecule type" value="Genomic_DNA"/>
</dbReference>
<evidence type="ECO:0000256" key="4">
    <source>
        <dbReference type="ARBA" id="ARBA00023163"/>
    </source>
</evidence>
<dbReference type="InterPro" id="IPR000847">
    <property type="entry name" value="LysR_HTH_N"/>
</dbReference>
<dbReference type="InterPro" id="IPR036388">
    <property type="entry name" value="WH-like_DNA-bd_sf"/>
</dbReference>
<keyword evidence="3" id="KW-0238">DNA-binding</keyword>
<evidence type="ECO:0000313" key="7">
    <source>
        <dbReference type="Proteomes" id="UP001325479"/>
    </source>
</evidence>
<dbReference type="Pfam" id="PF03466">
    <property type="entry name" value="LysR_substrate"/>
    <property type="match status" value="1"/>
</dbReference>
<keyword evidence="4" id="KW-0804">Transcription</keyword>
<accession>A0ABZ0WSR9</accession>
<dbReference type="Proteomes" id="UP001325479">
    <property type="component" value="Chromosome"/>
</dbReference>
<dbReference type="PANTHER" id="PTHR30579:SF7">
    <property type="entry name" value="HTH-TYPE TRANSCRIPTIONAL REGULATOR LRHA-RELATED"/>
    <property type="match status" value="1"/>
</dbReference>
<dbReference type="SUPFAM" id="SSF46785">
    <property type="entry name" value="Winged helix' DNA-binding domain"/>
    <property type="match status" value="1"/>
</dbReference>
<protein>
    <submittedName>
        <fullName evidence="6">LysR substrate-binding domain-containing protein</fullName>
    </submittedName>
</protein>
<dbReference type="Gene3D" id="3.40.190.10">
    <property type="entry name" value="Periplasmic binding protein-like II"/>
    <property type="match status" value="2"/>
</dbReference>
<gene>
    <name evidence="6" type="ORF">U0042_12670</name>
</gene>
<dbReference type="Pfam" id="PF00126">
    <property type="entry name" value="HTH_1"/>
    <property type="match status" value="1"/>
</dbReference>
<dbReference type="InterPro" id="IPR036390">
    <property type="entry name" value="WH_DNA-bd_sf"/>
</dbReference>
<comment type="similarity">
    <text evidence="1">Belongs to the LysR transcriptional regulatory family.</text>
</comment>
<evidence type="ECO:0000256" key="1">
    <source>
        <dbReference type="ARBA" id="ARBA00009437"/>
    </source>
</evidence>
<sequence>MKALDLDVLAMVVAVADAGSFVRGAALVHRSQSAVSMQIRSLETSLGKTLFVRGPRNAVPTQDGQMLIGYARRMLALRDEAWASMVHPEVKGRVSIGVPDDYASSLLPPVLRQFSASWPKVEIQVIGLPSHALAPLLKDNRIDLACVTRMKGLSGELIRFEPMVWAGPGRAGPATAPTTATGREIWKERPLPIAVFGTGSVARANALRALERARIPYRTSYESPSLMGLCSMVAAGLAIAPLARCAVPDGFTQLGRAQGLPKLPELEIVLARSGRSNRPPCDFLAEQILTGLRR</sequence>
<dbReference type="PRINTS" id="PR00039">
    <property type="entry name" value="HTHLYSR"/>
</dbReference>
<dbReference type="PANTHER" id="PTHR30579">
    <property type="entry name" value="TRANSCRIPTIONAL REGULATOR"/>
    <property type="match status" value="1"/>
</dbReference>
<organism evidence="6 7">
    <name type="scientific">Paraburkholderia kururiensis</name>
    <dbReference type="NCBI Taxonomy" id="984307"/>
    <lineage>
        <taxon>Bacteria</taxon>
        <taxon>Pseudomonadati</taxon>
        <taxon>Pseudomonadota</taxon>
        <taxon>Betaproteobacteria</taxon>
        <taxon>Burkholderiales</taxon>
        <taxon>Burkholderiaceae</taxon>
        <taxon>Paraburkholderia</taxon>
    </lineage>
</organism>
<evidence type="ECO:0000313" key="6">
    <source>
        <dbReference type="EMBL" id="WQD80458.1"/>
    </source>
</evidence>
<name>A0ABZ0WSR9_9BURK</name>
<reference evidence="6 7" key="1">
    <citation type="submission" date="2023-12" db="EMBL/GenBank/DDBJ databases">
        <title>Genome sequencing and assembly of bacterial species from a model synthetic community.</title>
        <authorList>
            <person name="Hogle S.L."/>
        </authorList>
    </citation>
    <scope>NUCLEOTIDE SEQUENCE [LARGE SCALE GENOMIC DNA]</scope>
    <source>
        <strain evidence="6 7">HAMBI 2494</strain>
    </source>
</reference>